<accession>A0ABX6J1M0</accession>
<name>A0ABX6J1M0_9GAMM</name>
<feature type="domain" description="Integrase catalytic" evidence="1">
    <location>
        <begin position="2"/>
        <end position="31"/>
    </location>
</feature>
<evidence type="ECO:0000313" key="3">
    <source>
        <dbReference type="Proteomes" id="UP000464675"/>
    </source>
</evidence>
<dbReference type="Pfam" id="PF13333">
    <property type="entry name" value="rve_2"/>
    <property type="match status" value="1"/>
</dbReference>
<keyword evidence="3" id="KW-1185">Reference proteome</keyword>
<sequence>MESFFSRLKVELLYVEQHECVESAKSRIIEYRSVL</sequence>
<dbReference type="Proteomes" id="UP000464675">
    <property type="component" value="Chromosome"/>
</dbReference>
<organism evidence="2 3">
    <name type="scientific">Microbulbifer hydrolyticus</name>
    <dbReference type="NCBI Taxonomy" id="48074"/>
    <lineage>
        <taxon>Bacteria</taxon>
        <taxon>Pseudomonadati</taxon>
        <taxon>Pseudomonadota</taxon>
        <taxon>Gammaproteobacteria</taxon>
        <taxon>Cellvibrionales</taxon>
        <taxon>Microbulbiferaceae</taxon>
        <taxon>Microbulbifer</taxon>
    </lineage>
</organism>
<dbReference type="InterPro" id="IPR001584">
    <property type="entry name" value="Integrase_cat-core"/>
</dbReference>
<gene>
    <name evidence="2" type="ORF">GTQ55_12280</name>
</gene>
<proteinExistence type="predicted"/>
<dbReference type="EMBL" id="CP047491">
    <property type="protein sequence ID" value="QHQ39687.1"/>
    <property type="molecule type" value="Genomic_DNA"/>
</dbReference>
<evidence type="ECO:0000259" key="1">
    <source>
        <dbReference type="Pfam" id="PF13333"/>
    </source>
</evidence>
<evidence type="ECO:0000313" key="2">
    <source>
        <dbReference type="EMBL" id="QHQ39687.1"/>
    </source>
</evidence>
<reference evidence="2 3" key="1">
    <citation type="submission" date="2020-01" db="EMBL/GenBank/DDBJ databases">
        <title>The possibility of degradation of plastic by Microbulbifer hydrolyticus IRE-31.</title>
        <authorList>
            <person name="Liu L."/>
        </authorList>
    </citation>
    <scope>NUCLEOTIDE SEQUENCE [LARGE SCALE GENOMIC DNA]</scope>
    <source>
        <strain evidence="2 3">IRE-31</strain>
    </source>
</reference>
<protein>
    <submittedName>
        <fullName evidence="2">IS3 family transposase</fullName>
    </submittedName>
</protein>